<comment type="caution">
    <text evidence="5">The sequence shown here is derived from an EMBL/GenBank/DDBJ whole genome shotgun (WGS) entry which is preliminary data.</text>
</comment>
<keyword evidence="2" id="KW-0547">Nucleotide-binding</keyword>
<dbReference type="InterPro" id="IPR032823">
    <property type="entry name" value="BCA_ABC_TP_C"/>
</dbReference>
<evidence type="ECO:0000313" key="6">
    <source>
        <dbReference type="Proteomes" id="UP000620366"/>
    </source>
</evidence>
<dbReference type="PROSITE" id="PS50893">
    <property type="entry name" value="ABC_TRANSPORTER_2"/>
    <property type="match status" value="1"/>
</dbReference>
<dbReference type="GO" id="GO:0005524">
    <property type="term" value="F:ATP binding"/>
    <property type="evidence" value="ECO:0007669"/>
    <property type="project" value="UniProtKB-KW"/>
</dbReference>
<dbReference type="InterPro" id="IPR051120">
    <property type="entry name" value="ABC_AA/LPS_Transport"/>
</dbReference>
<dbReference type="PANTHER" id="PTHR45772">
    <property type="entry name" value="CONSERVED COMPONENT OF ABC TRANSPORTER FOR NATURAL AMINO ACIDS-RELATED"/>
    <property type="match status" value="1"/>
</dbReference>
<dbReference type="EMBL" id="JACRSP010000002">
    <property type="protein sequence ID" value="MBC8536045.1"/>
    <property type="molecule type" value="Genomic_DNA"/>
</dbReference>
<dbReference type="Proteomes" id="UP000620366">
    <property type="component" value="Unassembled WGS sequence"/>
</dbReference>
<dbReference type="Pfam" id="PF00005">
    <property type="entry name" value="ABC_tran"/>
    <property type="match status" value="1"/>
</dbReference>
<evidence type="ECO:0000313" key="5">
    <source>
        <dbReference type="EMBL" id="MBC8536045.1"/>
    </source>
</evidence>
<gene>
    <name evidence="5" type="ORF">H8695_04990</name>
</gene>
<dbReference type="InterPro" id="IPR003439">
    <property type="entry name" value="ABC_transporter-like_ATP-bd"/>
</dbReference>
<dbReference type="AlphaFoldDB" id="A0A926HUK6"/>
<dbReference type="Pfam" id="PF12399">
    <property type="entry name" value="BCA_ABC_TP_C"/>
    <property type="match status" value="1"/>
</dbReference>
<keyword evidence="6" id="KW-1185">Reference proteome</keyword>
<evidence type="ECO:0000256" key="3">
    <source>
        <dbReference type="ARBA" id="ARBA00022840"/>
    </source>
</evidence>
<dbReference type="GO" id="GO:0016887">
    <property type="term" value="F:ATP hydrolysis activity"/>
    <property type="evidence" value="ECO:0007669"/>
    <property type="project" value="InterPro"/>
</dbReference>
<organism evidence="5 6">
    <name type="scientific">Feifania hominis</name>
    <dbReference type="NCBI Taxonomy" id="2763660"/>
    <lineage>
        <taxon>Bacteria</taxon>
        <taxon>Bacillati</taxon>
        <taxon>Bacillota</taxon>
        <taxon>Clostridia</taxon>
        <taxon>Eubacteriales</taxon>
        <taxon>Feifaniaceae</taxon>
        <taxon>Feifania</taxon>
    </lineage>
</organism>
<dbReference type="Gene3D" id="3.40.50.300">
    <property type="entry name" value="P-loop containing nucleotide triphosphate hydrolases"/>
    <property type="match status" value="1"/>
</dbReference>
<proteinExistence type="predicted"/>
<dbReference type="CDD" id="cd03219">
    <property type="entry name" value="ABC_Mj1267_LivG_branched"/>
    <property type="match status" value="1"/>
</dbReference>
<keyword evidence="3 5" id="KW-0067">ATP-binding</keyword>
<reference evidence="5" key="1">
    <citation type="submission" date="2020-08" db="EMBL/GenBank/DDBJ databases">
        <title>Genome public.</title>
        <authorList>
            <person name="Liu C."/>
            <person name="Sun Q."/>
        </authorList>
    </citation>
    <scope>NUCLEOTIDE SEQUENCE</scope>
    <source>
        <strain evidence="5">BX7</strain>
    </source>
</reference>
<evidence type="ECO:0000259" key="4">
    <source>
        <dbReference type="PROSITE" id="PS50893"/>
    </source>
</evidence>
<dbReference type="RefSeq" id="WP_249299801.1">
    <property type="nucleotide sequence ID" value="NZ_JACRSP010000002.1"/>
</dbReference>
<dbReference type="SUPFAM" id="SSF52540">
    <property type="entry name" value="P-loop containing nucleoside triphosphate hydrolases"/>
    <property type="match status" value="1"/>
</dbReference>
<dbReference type="SMART" id="SM00382">
    <property type="entry name" value="AAA"/>
    <property type="match status" value="1"/>
</dbReference>
<dbReference type="InterPro" id="IPR003593">
    <property type="entry name" value="AAA+_ATPase"/>
</dbReference>
<dbReference type="InterPro" id="IPR027417">
    <property type="entry name" value="P-loop_NTPase"/>
</dbReference>
<evidence type="ECO:0000256" key="1">
    <source>
        <dbReference type="ARBA" id="ARBA00022448"/>
    </source>
</evidence>
<evidence type="ECO:0000256" key="2">
    <source>
        <dbReference type="ARBA" id="ARBA00022741"/>
    </source>
</evidence>
<sequence length="248" mass="27052">MPCCLKVEDLSIAFGGLKAAQDISFEVNAGEILGLIGPNGAGKTTTLNLISGLYRADKGSVFLAGEDVTALRGFERSRKGLGRTFQTPRFLKRSTVADNMKLGKDLADQKGFVRSFFGRQSSDFDREIGELLEIAGFSVDWDSDMDSLPYGQQKRLEIVRALLSHPKVLLVDEPAAGLNAKELEKSVELLKYAARKGVGIVLIEHQMDMIMNVCHRIVVLNFGSIIATGTPEEISSNDAVIEAYLGRN</sequence>
<protein>
    <submittedName>
        <fullName evidence="5">ABC transporter ATP-binding protein</fullName>
    </submittedName>
</protein>
<name>A0A926HUK6_9FIRM</name>
<dbReference type="GO" id="GO:0005886">
    <property type="term" value="C:plasma membrane"/>
    <property type="evidence" value="ECO:0007669"/>
    <property type="project" value="TreeGrafter"/>
</dbReference>
<accession>A0A926HUK6</accession>
<dbReference type="FunFam" id="3.40.50.300:FF:000421">
    <property type="entry name" value="Branched-chain amino acid ABC transporter ATP-binding protein"/>
    <property type="match status" value="1"/>
</dbReference>
<keyword evidence="1" id="KW-0813">Transport</keyword>
<feature type="domain" description="ABC transporter" evidence="4">
    <location>
        <begin position="5"/>
        <end position="247"/>
    </location>
</feature>